<dbReference type="EMBL" id="CH954178">
    <property type="protein sequence ID" value="EDV51517.1"/>
    <property type="molecule type" value="Genomic_DNA"/>
</dbReference>
<evidence type="ECO:0000256" key="5">
    <source>
        <dbReference type="SAM" id="MobiDB-lite"/>
    </source>
</evidence>
<name>B3NH60_DROER</name>
<dbReference type="GO" id="GO:0003677">
    <property type="term" value="F:DNA binding"/>
    <property type="evidence" value="ECO:0007669"/>
    <property type="project" value="InterPro"/>
</dbReference>
<evidence type="ECO:0000256" key="3">
    <source>
        <dbReference type="ARBA" id="ARBA00022833"/>
    </source>
</evidence>
<dbReference type="GO" id="GO:0045893">
    <property type="term" value="P:positive regulation of DNA-templated transcription"/>
    <property type="evidence" value="ECO:0007669"/>
    <property type="project" value="TreeGrafter"/>
</dbReference>
<proteinExistence type="predicted"/>
<feature type="region of interest" description="Disordered" evidence="5">
    <location>
        <begin position="181"/>
        <end position="207"/>
    </location>
</feature>
<reference evidence="7 8" key="2">
    <citation type="journal article" date="2008" name="Bioinformatics">
        <title>Assembly reconciliation.</title>
        <authorList>
            <person name="Zimin A.V."/>
            <person name="Smith D.R."/>
            <person name="Sutton G."/>
            <person name="Yorke J.A."/>
        </authorList>
    </citation>
    <scope>NUCLEOTIDE SEQUENCE [LARGE SCALE GENOMIC DNA]</scope>
    <source>
        <strain evidence="7 8">TSC#14021-0224.01</strain>
    </source>
</reference>
<accession>B3NH60</accession>
<dbReference type="InterPro" id="IPR003656">
    <property type="entry name" value="Znf_BED"/>
</dbReference>
<feature type="compositionally biased region" description="Acidic residues" evidence="5">
    <location>
        <begin position="190"/>
        <end position="207"/>
    </location>
</feature>
<evidence type="ECO:0000313" key="8">
    <source>
        <dbReference type="Proteomes" id="UP000008711"/>
    </source>
</evidence>
<dbReference type="PANTHER" id="PTHR22666">
    <property type="entry name" value="MYB_SANT-LIKE DNA-BINDING DOMAIN-CONTAINING PROTEIN 1"/>
    <property type="match status" value="1"/>
</dbReference>
<evidence type="ECO:0000313" key="7">
    <source>
        <dbReference type="EMBL" id="EDV51517.1"/>
    </source>
</evidence>
<dbReference type="eggNOG" id="ENOG502T9C4">
    <property type="taxonomic scope" value="Eukaryota"/>
</dbReference>
<dbReference type="InterPro" id="IPR026095">
    <property type="entry name" value="Myb/SANT-like_DNA-bd_dom_prot"/>
</dbReference>
<reference evidence="7 8" key="1">
    <citation type="journal article" date="2007" name="Nature">
        <title>Evolution of genes and genomes on the Drosophila phylogeny.</title>
        <authorList>
            <consortium name="Drosophila 12 Genomes Consortium"/>
            <person name="Clark A.G."/>
            <person name="Eisen M.B."/>
            <person name="Smith D.R."/>
            <person name="Bergman C.M."/>
            <person name="Oliver B."/>
            <person name="Markow T.A."/>
            <person name="Kaufman T.C."/>
            <person name="Kellis M."/>
            <person name="Gelbart W."/>
            <person name="Iyer V.N."/>
            <person name="Pollard D.A."/>
            <person name="Sackton T.B."/>
            <person name="Larracuente A.M."/>
            <person name="Singh N.D."/>
            <person name="Abad J.P."/>
            <person name="Abt D.N."/>
            <person name="Adryan B."/>
            <person name="Aguade M."/>
            <person name="Akashi H."/>
            <person name="Anderson W.W."/>
            <person name="Aquadro C.F."/>
            <person name="Ardell D.H."/>
            <person name="Arguello R."/>
            <person name="Artieri C.G."/>
            <person name="Barbash D.A."/>
            <person name="Barker D."/>
            <person name="Barsanti P."/>
            <person name="Batterham P."/>
            <person name="Batzoglou S."/>
            <person name="Begun D."/>
            <person name="Bhutkar A."/>
            <person name="Blanco E."/>
            <person name="Bosak S.A."/>
            <person name="Bradley R.K."/>
            <person name="Brand A.D."/>
            <person name="Brent M.R."/>
            <person name="Brooks A.N."/>
            <person name="Brown R.H."/>
            <person name="Butlin R.K."/>
            <person name="Caggese C."/>
            <person name="Calvi B.R."/>
            <person name="Bernardo de Carvalho A."/>
            <person name="Caspi A."/>
            <person name="Castrezana S."/>
            <person name="Celniker S.E."/>
            <person name="Chang J.L."/>
            <person name="Chapple C."/>
            <person name="Chatterji S."/>
            <person name="Chinwalla A."/>
            <person name="Civetta A."/>
            <person name="Clifton S.W."/>
            <person name="Comeron J.M."/>
            <person name="Costello J.C."/>
            <person name="Coyne J.A."/>
            <person name="Daub J."/>
            <person name="David R.G."/>
            <person name="Delcher A.L."/>
            <person name="Delehaunty K."/>
            <person name="Do C.B."/>
            <person name="Ebling H."/>
            <person name="Edwards K."/>
            <person name="Eickbush T."/>
            <person name="Evans J.D."/>
            <person name="Filipski A."/>
            <person name="Findeiss S."/>
            <person name="Freyhult E."/>
            <person name="Fulton L."/>
            <person name="Fulton R."/>
            <person name="Garcia A.C."/>
            <person name="Gardiner A."/>
            <person name="Garfield D.A."/>
            <person name="Garvin B.E."/>
            <person name="Gibson G."/>
            <person name="Gilbert D."/>
            <person name="Gnerre S."/>
            <person name="Godfrey J."/>
            <person name="Good R."/>
            <person name="Gotea V."/>
            <person name="Gravely B."/>
            <person name="Greenberg A.J."/>
            <person name="Griffiths-Jones S."/>
            <person name="Gross S."/>
            <person name="Guigo R."/>
            <person name="Gustafson E.A."/>
            <person name="Haerty W."/>
            <person name="Hahn M.W."/>
            <person name="Halligan D.L."/>
            <person name="Halpern A.L."/>
            <person name="Halter G.M."/>
            <person name="Han M.V."/>
            <person name="Heger A."/>
            <person name="Hillier L."/>
            <person name="Hinrichs A.S."/>
            <person name="Holmes I."/>
            <person name="Hoskins R.A."/>
            <person name="Hubisz M.J."/>
            <person name="Hultmark D."/>
            <person name="Huntley M.A."/>
            <person name="Jaffe D.B."/>
            <person name="Jagadeeshan S."/>
            <person name="Jeck W.R."/>
            <person name="Johnson J."/>
            <person name="Jones C.D."/>
            <person name="Jordan W.C."/>
            <person name="Karpen G.H."/>
            <person name="Kataoka E."/>
            <person name="Keightley P.D."/>
            <person name="Kheradpour P."/>
            <person name="Kirkness E.F."/>
            <person name="Koerich L.B."/>
            <person name="Kristiansen K."/>
            <person name="Kudrna D."/>
            <person name="Kulathinal R.J."/>
            <person name="Kumar S."/>
            <person name="Kwok R."/>
            <person name="Lander E."/>
            <person name="Langley C.H."/>
            <person name="Lapoint R."/>
            <person name="Lazzaro B.P."/>
            <person name="Lee S.J."/>
            <person name="Levesque L."/>
            <person name="Li R."/>
            <person name="Lin C.F."/>
            <person name="Lin M.F."/>
            <person name="Lindblad-Toh K."/>
            <person name="Llopart A."/>
            <person name="Long M."/>
            <person name="Low L."/>
            <person name="Lozovsky E."/>
            <person name="Lu J."/>
            <person name="Luo M."/>
            <person name="Machado C.A."/>
            <person name="Makalowski W."/>
            <person name="Marzo M."/>
            <person name="Matsuda M."/>
            <person name="Matzkin L."/>
            <person name="McAllister B."/>
            <person name="McBride C.S."/>
            <person name="McKernan B."/>
            <person name="McKernan K."/>
            <person name="Mendez-Lago M."/>
            <person name="Minx P."/>
            <person name="Mollenhauer M.U."/>
            <person name="Montooth K."/>
            <person name="Mount S.M."/>
            <person name="Mu X."/>
            <person name="Myers E."/>
            <person name="Negre B."/>
            <person name="Newfeld S."/>
            <person name="Nielsen R."/>
            <person name="Noor M.A."/>
            <person name="O'Grady P."/>
            <person name="Pachter L."/>
            <person name="Papaceit M."/>
            <person name="Parisi M.J."/>
            <person name="Parisi M."/>
            <person name="Parts L."/>
            <person name="Pedersen J.S."/>
            <person name="Pesole G."/>
            <person name="Phillippy A.M."/>
            <person name="Ponting C.P."/>
            <person name="Pop M."/>
            <person name="Porcelli D."/>
            <person name="Powell J.R."/>
            <person name="Prohaska S."/>
            <person name="Pruitt K."/>
            <person name="Puig M."/>
            <person name="Quesneville H."/>
            <person name="Ram K.R."/>
            <person name="Rand D."/>
            <person name="Rasmussen M.D."/>
            <person name="Reed L.K."/>
            <person name="Reenan R."/>
            <person name="Reily A."/>
            <person name="Remington K.A."/>
            <person name="Rieger T.T."/>
            <person name="Ritchie M.G."/>
            <person name="Robin C."/>
            <person name="Rogers Y.H."/>
            <person name="Rohde C."/>
            <person name="Rozas J."/>
            <person name="Rubenfield M.J."/>
            <person name="Ruiz A."/>
            <person name="Russo S."/>
            <person name="Salzberg S.L."/>
            <person name="Sanchez-Gracia A."/>
            <person name="Saranga D.J."/>
            <person name="Sato H."/>
            <person name="Schaeffer S.W."/>
            <person name="Schatz M.C."/>
            <person name="Schlenke T."/>
            <person name="Schwartz R."/>
            <person name="Segarra C."/>
            <person name="Singh R.S."/>
            <person name="Sirot L."/>
            <person name="Sirota M."/>
            <person name="Sisneros N.B."/>
            <person name="Smith C.D."/>
            <person name="Smith T.F."/>
            <person name="Spieth J."/>
            <person name="Stage D.E."/>
            <person name="Stark A."/>
            <person name="Stephan W."/>
            <person name="Strausberg R.L."/>
            <person name="Strempel S."/>
            <person name="Sturgill D."/>
            <person name="Sutton G."/>
            <person name="Sutton G.G."/>
            <person name="Tao W."/>
            <person name="Teichmann S."/>
            <person name="Tobari Y.N."/>
            <person name="Tomimura Y."/>
            <person name="Tsolas J.M."/>
            <person name="Valente V.L."/>
            <person name="Venter E."/>
            <person name="Venter J.C."/>
            <person name="Vicario S."/>
            <person name="Vieira F.G."/>
            <person name="Vilella A.J."/>
            <person name="Villasante A."/>
            <person name="Walenz B."/>
            <person name="Wang J."/>
            <person name="Wasserman M."/>
            <person name="Watts T."/>
            <person name="Wilson D."/>
            <person name="Wilson R.K."/>
            <person name="Wing R.A."/>
            <person name="Wolfner M.F."/>
            <person name="Wong A."/>
            <person name="Wong G.K."/>
            <person name="Wu C.I."/>
            <person name="Wu G."/>
            <person name="Yamamoto D."/>
            <person name="Yang H.P."/>
            <person name="Yang S.P."/>
            <person name="Yorke J.A."/>
            <person name="Yoshida K."/>
            <person name="Zdobnov E."/>
            <person name="Zhang P."/>
            <person name="Zhang Y."/>
            <person name="Zimin A.V."/>
            <person name="Baldwin J."/>
            <person name="Abdouelleil A."/>
            <person name="Abdulkadir J."/>
            <person name="Abebe A."/>
            <person name="Abera B."/>
            <person name="Abreu J."/>
            <person name="Acer S.C."/>
            <person name="Aftuck L."/>
            <person name="Alexander A."/>
            <person name="An P."/>
            <person name="Anderson E."/>
            <person name="Anderson S."/>
            <person name="Arachi H."/>
            <person name="Azer M."/>
            <person name="Bachantsang P."/>
            <person name="Barry A."/>
            <person name="Bayul T."/>
            <person name="Berlin A."/>
            <person name="Bessette D."/>
            <person name="Bloom T."/>
            <person name="Blye J."/>
            <person name="Boguslavskiy L."/>
            <person name="Bonnet C."/>
            <person name="Boukhgalter B."/>
            <person name="Bourzgui I."/>
            <person name="Brown A."/>
            <person name="Cahill P."/>
            <person name="Channer S."/>
            <person name="Cheshatsang Y."/>
            <person name="Chuda L."/>
            <person name="Citroen M."/>
            <person name="Collymore A."/>
            <person name="Cooke P."/>
            <person name="Costello M."/>
            <person name="D'Aco K."/>
            <person name="Daza R."/>
            <person name="De Haan G."/>
            <person name="DeGray S."/>
            <person name="DeMaso C."/>
            <person name="Dhargay N."/>
            <person name="Dooley K."/>
            <person name="Dooley E."/>
            <person name="Doricent M."/>
            <person name="Dorje P."/>
            <person name="Dorjee K."/>
            <person name="Dupes A."/>
            <person name="Elong R."/>
            <person name="Falk J."/>
            <person name="Farina A."/>
            <person name="Faro S."/>
            <person name="Ferguson D."/>
            <person name="Fisher S."/>
            <person name="Foley C.D."/>
            <person name="Franke A."/>
            <person name="Friedrich D."/>
            <person name="Gadbois L."/>
            <person name="Gearin G."/>
            <person name="Gearin C.R."/>
            <person name="Giannoukos G."/>
            <person name="Goode T."/>
            <person name="Graham J."/>
            <person name="Grandbois E."/>
            <person name="Grewal S."/>
            <person name="Gyaltsen K."/>
            <person name="Hafez N."/>
            <person name="Hagos B."/>
            <person name="Hall J."/>
            <person name="Henson C."/>
            <person name="Hollinger A."/>
            <person name="Honan T."/>
            <person name="Huard M.D."/>
            <person name="Hughes L."/>
            <person name="Hurhula B."/>
            <person name="Husby M.E."/>
            <person name="Kamat A."/>
            <person name="Kanga B."/>
            <person name="Kashin S."/>
            <person name="Khazanovich D."/>
            <person name="Kisner P."/>
            <person name="Lance K."/>
            <person name="Lara M."/>
            <person name="Lee W."/>
            <person name="Lennon N."/>
            <person name="Letendre F."/>
            <person name="LeVine R."/>
            <person name="Lipovsky A."/>
            <person name="Liu X."/>
            <person name="Liu J."/>
            <person name="Liu S."/>
            <person name="Lokyitsang T."/>
            <person name="Lokyitsang Y."/>
            <person name="Lubonja R."/>
            <person name="Lui A."/>
            <person name="MacDonald P."/>
            <person name="Magnisalis V."/>
            <person name="Maru K."/>
            <person name="Matthews C."/>
            <person name="McCusker W."/>
            <person name="McDonough S."/>
            <person name="Mehta T."/>
            <person name="Meldrim J."/>
            <person name="Meneus L."/>
            <person name="Mihai O."/>
            <person name="Mihalev A."/>
            <person name="Mihova T."/>
            <person name="Mittelman R."/>
            <person name="Mlenga V."/>
            <person name="Montmayeur A."/>
            <person name="Mulrain L."/>
            <person name="Navidi A."/>
            <person name="Naylor J."/>
            <person name="Negash T."/>
            <person name="Nguyen T."/>
            <person name="Nguyen N."/>
            <person name="Nicol R."/>
            <person name="Norbu C."/>
            <person name="Norbu N."/>
            <person name="Novod N."/>
            <person name="O'Neill B."/>
            <person name="Osman S."/>
            <person name="Markiewicz E."/>
            <person name="Oyono O.L."/>
            <person name="Patti C."/>
            <person name="Phunkhang P."/>
            <person name="Pierre F."/>
            <person name="Priest M."/>
            <person name="Raghuraman S."/>
            <person name="Rege F."/>
            <person name="Reyes R."/>
            <person name="Rise C."/>
            <person name="Rogov P."/>
            <person name="Ross K."/>
            <person name="Ryan E."/>
            <person name="Settipalli S."/>
            <person name="Shea T."/>
            <person name="Sherpa N."/>
            <person name="Shi L."/>
            <person name="Shih D."/>
            <person name="Sparrow T."/>
            <person name="Spaulding J."/>
            <person name="Stalker J."/>
            <person name="Stange-Thomann N."/>
            <person name="Stavropoulos S."/>
            <person name="Stone C."/>
            <person name="Strader C."/>
            <person name="Tesfaye S."/>
            <person name="Thomson T."/>
            <person name="Thoulutsang Y."/>
            <person name="Thoulutsang D."/>
            <person name="Topham K."/>
            <person name="Topping I."/>
            <person name="Tsamla T."/>
            <person name="Vassiliev H."/>
            <person name="Vo A."/>
            <person name="Wangchuk T."/>
            <person name="Wangdi T."/>
            <person name="Weiand M."/>
            <person name="Wilkinson J."/>
            <person name="Wilson A."/>
            <person name="Yadav S."/>
            <person name="Young G."/>
            <person name="Yu Q."/>
            <person name="Zembek L."/>
            <person name="Zhong D."/>
            <person name="Zimmer A."/>
            <person name="Zwirko Z."/>
            <person name="Jaffe D.B."/>
            <person name="Alvarez P."/>
            <person name="Brockman W."/>
            <person name="Butler J."/>
            <person name="Chin C."/>
            <person name="Gnerre S."/>
            <person name="Grabherr M."/>
            <person name="Kleber M."/>
            <person name="Mauceli E."/>
            <person name="MacCallum I."/>
        </authorList>
    </citation>
    <scope>NUCLEOTIDE SEQUENCE [LARGE SCALE GENOMIC DNA]</scope>
    <source>
        <strain evidence="7 8">TSC#14021-0224.01</strain>
    </source>
</reference>
<dbReference type="PANTHER" id="PTHR22666:SF3">
    <property type="entry name" value="MYB_SANT-LIKE DNA-BINDING DOMAIN-CONTAINING PROTEIN 1"/>
    <property type="match status" value="1"/>
</dbReference>
<evidence type="ECO:0000256" key="1">
    <source>
        <dbReference type="ARBA" id="ARBA00022723"/>
    </source>
</evidence>
<dbReference type="SMART" id="SM00614">
    <property type="entry name" value="ZnF_BED"/>
    <property type="match status" value="1"/>
</dbReference>
<dbReference type="PROSITE" id="PS50808">
    <property type="entry name" value="ZF_BED"/>
    <property type="match status" value="1"/>
</dbReference>
<dbReference type="Proteomes" id="UP000008711">
    <property type="component" value="Unassembled WGS sequence"/>
</dbReference>
<feature type="region of interest" description="Disordered" evidence="5">
    <location>
        <begin position="103"/>
        <end position="137"/>
    </location>
</feature>
<keyword evidence="8" id="KW-1185">Reference proteome</keyword>
<dbReference type="OMA" id="KWRYYCL"/>
<dbReference type="AlphaFoldDB" id="B3NH60"/>
<dbReference type="PhylomeDB" id="B3NH60"/>
<evidence type="ECO:0000256" key="4">
    <source>
        <dbReference type="PROSITE-ProRule" id="PRU00027"/>
    </source>
</evidence>
<keyword evidence="3" id="KW-0862">Zinc</keyword>
<dbReference type="KEGG" id="der:6544662"/>
<evidence type="ECO:0000259" key="6">
    <source>
        <dbReference type="PROSITE" id="PS50808"/>
    </source>
</evidence>
<dbReference type="HOGENOM" id="CLU_069467_0_0_1"/>
<evidence type="ECO:0000256" key="2">
    <source>
        <dbReference type="ARBA" id="ARBA00022771"/>
    </source>
</evidence>
<sequence length="299" mass="34477">MTIRIARRNMFFIHAPEEEKCTEAQLDILMKINSGEYRLVKKNKRSSVWNVYREIARPDGTKLKWRYFCMGCKRVMQSTGGTTSNLRIHKCHARYIKQNAHLTDGSHSYNHAPATPASQQSPRVQKPKTKRQPSYATQCEQFYEDPLTQYSDLEDDIKEEERTLECERELESSNSRPLLKLFSEENLSVEPEELEDEGEAETAETEDQVPIELDLSDVHHTSSDISHDVIEPKSEESGYHFDASAISEAESYAKAWAHAFLRLNEDQKFYAKRSIDELLVLGRLERLNISTVTSLTTNL</sequence>
<protein>
    <recommendedName>
        <fullName evidence="6">BED-type domain-containing protein</fullName>
    </recommendedName>
</protein>
<dbReference type="GO" id="GO:0016604">
    <property type="term" value="C:nuclear body"/>
    <property type="evidence" value="ECO:0007669"/>
    <property type="project" value="TreeGrafter"/>
</dbReference>
<keyword evidence="2 4" id="KW-0863">Zinc-finger</keyword>
<dbReference type="OrthoDB" id="7881929at2759"/>
<feature type="domain" description="BED-type" evidence="6">
    <location>
        <begin position="43"/>
        <end position="99"/>
    </location>
</feature>
<gene>
    <name evidence="7" type="primary">Dere\GG15558</name>
    <name evidence="7" type="synonym">dere_GLEANR_15623</name>
    <name evidence="7" type="synonym">GG15558</name>
    <name evidence="7" type="ORF">Dere_GG15558</name>
</gene>
<keyword evidence="1" id="KW-0479">Metal-binding</keyword>
<organism evidence="7 8">
    <name type="scientific">Drosophila erecta</name>
    <name type="common">Fruit fly</name>
    <dbReference type="NCBI Taxonomy" id="7220"/>
    <lineage>
        <taxon>Eukaryota</taxon>
        <taxon>Metazoa</taxon>
        <taxon>Ecdysozoa</taxon>
        <taxon>Arthropoda</taxon>
        <taxon>Hexapoda</taxon>
        <taxon>Insecta</taxon>
        <taxon>Pterygota</taxon>
        <taxon>Neoptera</taxon>
        <taxon>Endopterygota</taxon>
        <taxon>Diptera</taxon>
        <taxon>Brachycera</taxon>
        <taxon>Muscomorpha</taxon>
        <taxon>Ephydroidea</taxon>
        <taxon>Drosophilidae</taxon>
        <taxon>Drosophila</taxon>
        <taxon>Sophophora</taxon>
    </lineage>
</organism>
<dbReference type="GO" id="GO:0008270">
    <property type="term" value="F:zinc ion binding"/>
    <property type="evidence" value="ECO:0007669"/>
    <property type="project" value="UniProtKB-KW"/>
</dbReference>